<sequence length="327" mass="37027">MEAAFGIIAIFGMVGNGLVLFVIYKVPNLQKVTNILIGHQSVADFMASFTLLFRYSAINIYLAPLVPHHRFLATLICKLWLGGFVFWSCLRVSTANLVFLTLERYVAVIHPQTYRLRASKRVVVTVCVASWTLGILTVVYIPIVYNVLQSRDKVSCYARVHTVAGKFAIAFISFTSMIIVPLAIMLFSYISIICKLRSANRALLEDFETSAESVSLFSTRSVHLNAYGATIYTSCPPTSEEQERRMTEQTAQRDVLKTMFLVCIVYLVCWIPNQVLYFHHQVIRSHDWSKAGHQFVILLAVTNVCINPLIYALKYRSFQIGLKQVFS</sequence>
<feature type="transmembrane region" description="Helical" evidence="6">
    <location>
        <begin position="168"/>
        <end position="192"/>
    </location>
</feature>
<feature type="domain" description="G-protein coupled receptors family 1 profile" evidence="7">
    <location>
        <begin position="15"/>
        <end position="311"/>
    </location>
</feature>
<feature type="transmembrane region" description="Helical" evidence="6">
    <location>
        <begin position="122"/>
        <end position="148"/>
    </location>
</feature>
<dbReference type="OrthoDB" id="6435638at2759"/>
<keyword evidence="2 5" id="KW-0812">Transmembrane</keyword>
<evidence type="ECO:0000313" key="9">
    <source>
        <dbReference type="Proteomes" id="UP001152320"/>
    </source>
</evidence>
<dbReference type="PRINTS" id="PR00237">
    <property type="entry name" value="GPCRRHODOPSN"/>
</dbReference>
<comment type="caution">
    <text evidence="8">The sequence shown here is derived from an EMBL/GenBank/DDBJ whole genome shotgun (WGS) entry which is preliminary data.</text>
</comment>
<dbReference type="GO" id="GO:0004930">
    <property type="term" value="F:G protein-coupled receptor activity"/>
    <property type="evidence" value="ECO:0007669"/>
    <property type="project" value="UniProtKB-KW"/>
</dbReference>
<keyword evidence="5" id="KW-0807">Transducer</keyword>
<evidence type="ECO:0000256" key="6">
    <source>
        <dbReference type="SAM" id="Phobius"/>
    </source>
</evidence>
<name>A0A9Q1HFN4_HOLLE</name>
<keyword evidence="3 6" id="KW-1133">Transmembrane helix</keyword>
<dbReference type="PANTHER" id="PTHR45698:SF1">
    <property type="entry name" value="TRACE AMINE-ASSOCIATED RECEPTOR 13C-LIKE"/>
    <property type="match status" value="1"/>
</dbReference>
<dbReference type="InterPro" id="IPR000276">
    <property type="entry name" value="GPCR_Rhodpsn"/>
</dbReference>
<evidence type="ECO:0000256" key="3">
    <source>
        <dbReference type="ARBA" id="ARBA00022989"/>
    </source>
</evidence>
<keyword evidence="5" id="KW-0297">G-protein coupled receptor</keyword>
<evidence type="ECO:0000313" key="8">
    <source>
        <dbReference type="EMBL" id="KAJ8043303.1"/>
    </source>
</evidence>
<dbReference type="InterPro" id="IPR017452">
    <property type="entry name" value="GPCR_Rhodpsn_7TM"/>
</dbReference>
<feature type="transmembrane region" description="Helical" evidence="6">
    <location>
        <begin position="255"/>
        <end position="273"/>
    </location>
</feature>
<accession>A0A9Q1HFN4</accession>
<dbReference type="SUPFAM" id="SSF81321">
    <property type="entry name" value="Family A G protein-coupled receptor-like"/>
    <property type="match status" value="1"/>
</dbReference>
<feature type="transmembrane region" description="Helical" evidence="6">
    <location>
        <begin position="79"/>
        <end position="102"/>
    </location>
</feature>
<comment type="subcellular location">
    <subcellularLocation>
        <location evidence="1">Membrane</location>
    </subcellularLocation>
</comment>
<feature type="transmembrane region" description="Helical" evidence="6">
    <location>
        <begin position="45"/>
        <end position="67"/>
    </location>
</feature>
<organism evidence="8 9">
    <name type="scientific">Holothuria leucospilota</name>
    <name type="common">Black long sea cucumber</name>
    <name type="synonym">Mertensiothuria leucospilota</name>
    <dbReference type="NCBI Taxonomy" id="206669"/>
    <lineage>
        <taxon>Eukaryota</taxon>
        <taxon>Metazoa</taxon>
        <taxon>Echinodermata</taxon>
        <taxon>Eleutherozoa</taxon>
        <taxon>Echinozoa</taxon>
        <taxon>Holothuroidea</taxon>
        <taxon>Aspidochirotacea</taxon>
        <taxon>Aspidochirotida</taxon>
        <taxon>Holothuriidae</taxon>
        <taxon>Holothuria</taxon>
    </lineage>
</organism>
<dbReference type="Pfam" id="PF00001">
    <property type="entry name" value="7tm_1"/>
    <property type="match status" value="1"/>
</dbReference>
<keyword evidence="4 6" id="KW-0472">Membrane</keyword>
<evidence type="ECO:0000256" key="4">
    <source>
        <dbReference type="ARBA" id="ARBA00023136"/>
    </source>
</evidence>
<gene>
    <name evidence="8" type="ORF">HOLleu_10330</name>
</gene>
<dbReference type="PANTHER" id="PTHR45698">
    <property type="entry name" value="TRACE AMINE-ASSOCIATED RECEPTOR 19N-RELATED"/>
    <property type="match status" value="1"/>
</dbReference>
<protein>
    <submittedName>
        <fullName evidence="8">RYamide receptor</fullName>
    </submittedName>
</protein>
<proteinExistence type="inferred from homology"/>
<reference evidence="8" key="1">
    <citation type="submission" date="2021-10" db="EMBL/GenBank/DDBJ databases">
        <title>Tropical sea cucumber genome reveals ecological adaptation and Cuvierian tubules defense mechanism.</title>
        <authorList>
            <person name="Chen T."/>
        </authorList>
    </citation>
    <scope>NUCLEOTIDE SEQUENCE</scope>
    <source>
        <strain evidence="8">Nanhai2018</strain>
        <tissue evidence="8">Muscle</tissue>
    </source>
</reference>
<dbReference type="PROSITE" id="PS50262">
    <property type="entry name" value="G_PROTEIN_RECEP_F1_2"/>
    <property type="match status" value="1"/>
</dbReference>
<dbReference type="Proteomes" id="UP001152320">
    <property type="component" value="Chromosome 4"/>
</dbReference>
<dbReference type="AlphaFoldDB" id="A0A9Q1HFN4"/>
<comment type="similarity">
    <text evidence="5">Belongs to the G-protein coupled receptor 1 family.</text>
</comment>
<dbReference type="GO" id="GO:0016020">
    <property type="term" value="C:membrane"/>
    <property type="evidence" value="ECO:0007669"/>
    <property type="project" value="UniProtKB-SubCell"/>
</dbReference>
<evidence type="ECO:0000256" key="1">
    <source>
        <dbReference type="ARBA" id="ARBA00004370"/>
    </source>
</evidence>
<evidence type="ECO:0000259" key="7">
    <source>
        <dbReference type="PROSITE" id="PS50262"/>
    </source>
</evidence>
<dbReference type="CDD" id="cd00637">
    <property type="entry name" value="7tm_classA_rhodopsin-like"/>
    <property type="match status" value="1"/>
</dbReference>
<keyword evidence="9" id="KW-1185">Reference proteome</keyword>
<feature type="transmembrane region" description="Helical" evidence="6">
    <location>
        <begin position="293"/>
        <end position="313"/>
    </location>
</feature>
<keyword evidence="5 8" id="KW-0675">Receptor</keyword>
<dbReference type="EMBL" id="JAIZAY010000004">
    <property type="protein sequence ID" value="KAJ8043303.1"/>
    <property type="molecule type" value="Genomic_DNA"/>
</dbReference>
<evidence type="ECO:0000256" key="2">
    <source>
        <dbReference type="ARBA" id="ARBA00022692"/>
    </source>
</evidence>
<feature type="transmembrane region" description="Helical" evidence="6">
    <location>
        <begin position="6"/>
        <end position="24"/>
    </location>
</feature>
<dbReference type="SMART" id="SM01381">
    <property type="entry name" value="7TM_GPCR_Srsx"/>
    <property type="match status" value="1"/>
</dbReference>
<dbReference type="Gene3D" id="1.20.1070.10">
    <property type="entry name" value="Rhodopsin 7-helix transmembrane proteins"/>
    <property type="match status" value="1"/>
</dbReference>
<evidence type="ECO:0000256" key="5">
    <source>
        <dbReference type="RuleBase" id="RU000688"/>
    </source>
</evidence>
<dbReference type="PROSITE" id="PS00237">
    <property type="entry name" value="G_PROTEIN_RECEP_F1_1"/>
    <property type="match status" value="1"/>
</dbReference>